<keyword evidence="2" id="KW-1185">Reference proteome</keyword>
<evidence type="ECO:0000313" key="2">
    <source>
        <dbReference type="Proteomes" id="UP001153404"/>
    </source>
</evidence>
<dbReference type="AlphaFoldDB" id="A0A9X4QUY9"/>
<organism evidence="1 2">
    <name type="scientific">Cohnella rhizosphaerae</name>
    <dbReference type="NCBI Taxonomy" id="1457232"/>
    <lineage>
        <taxon>Bacteria</taxon>
        <taxon>Bacillati</taxon>
        <taxon>Bacillota</taxon>
        <taxon>Bacilli</taxon>
        <taxon>Bacillales</taxon>
        <taxon>Paenibacillaceae</taxon>
        <taxon>Cohnella</taxon>
    </lineage>
</organism>
<dbReference type="Proteomes" id="UP001153404">
    <property type="component" value="Unassembled WGS sequence"/>
</dbReference>
<protein>
    <submittedName>
        <fullName evidence="1">Uncharacterized protein</fullName>
    </submittedName>
</protein>
<dbReference type="EMBL" id="JAPDIA010000008">
    <property type="protein sequence ID" value="MDG0812756.1"/>
    <property type="molecule type" value="Genomic_DNA"/>
</dbReference>
<accession>A0A9X4QUY9</accession>
<reference evidence="1" key="1">
    <citation type="submission" date="2022-10" db="EMBL/GenBank/DDBJ databases">
        <title>Comparative genomic analysis of Cohnella hashimotonis sp. nov., isolated from the International Space Station.</title>
        <authorList>
            <person name="Simpson A."/>
            <person name="Venkateswaran K."/>
        </authorList>
    </citation>
    <scope>NUCLEOTIDE SEQUENCE</scope>
    <source>
        <strain evidence="1">DSM 28161</strain>
    </source>
</reference>
<dbReference type="RefSeq" id="WP_277536242.1">
    <property type="nucleotide sequence ID" value="NZ_JAPDIA010000008.1"/>
</dbReference>
<gene>
    <name evidence="1" type="ORF">OMP40_28115</name>
</gene>
<name>A0A9X4QUY9_9BACL</name>
<evidence type="ECO:0000313" key="1">
    <source>
        <dbReference type="EMBL" id="MDG0812756.1"/>
    </source>
</evidence>
<proteinExistence type="predicted"/>
<sequence length="47" mass="5168">MFNLLESENQGTIQWADRHYPVQLAPLSFAILDSAGALTTYDTAIAL</sequence>
<comment type="caution">
    <text evidence="1">The sequence shown here is derived from an EMBL/GenBank/DDBJ whole genome shotgun (WGS) entry which is preliminary data.</text>
</comment>